<keyword evidence="7" id="KW-0966">Cell projection</keyword>
<sequence>MLQNIYTVFTVVSMIIIVIFMAYFVTSIIGKKTNFYFQGRSVKVLERTALTAQLTIMAIQVLDKVYILAVQSKNIEVIDTLDYIEWIEYKKNHEVCEGEELAPFIKRSLDIIKKPLTKKNAKDSCKKGDKNRNHERK</sequence>
<keyword evidence="3 6" id="KW-0812">Transmembrane</keyword>
<dbReference type="STRING" id="426128.SAMN05660297_00204"/>
<keyword evidence="2" id="KW-1003">Cell membrane</keyword>
<keyword evidence="4 6" id="KW-1133">Transmembrane helix</keyword>
<protein>
    <submittedName>
        <fullName evidence="7">Flagellar biosynthesis protein, FliO</fullName>
    </submittedName>
</protein>
<evidence type="ECO:0000256" key="4">
    <source>
        <dbReference type="ARBA" id="ARBA00022989"/>
    </source>
</evidence>
<accession>A0A1H9YFD4</accession>
<dbReference type="Pfam" id="PF04347">
    <property type="entry name" value="FliO"/>
    <property type="match status" value="1"/>
</dbReference>
<dbReference type="Proteomes" id="UP000199568">
    <property type="component" value="Unassembled WGS sequence"/>
</dbReference>
<reference evidence="7 8" key="1">
    <citation type="submission" date="2016-10" db="EMBL/GenBank/DDBJ databases">
        <authorList>
            <person name="de Groot N.N."/>
        </authorList>
    </citation>
    <scope>NUCLEOTIDE SEQUENCE [LARGE SCALE GENOMIC DNA]</scope>
    <source>
        <strain evidence="7 8">DSM 18979</strain>
    </source>
</reference>
<organism evidence="7 8">
    <name type="scientific">Natronincola peptidivorans</name>
    <dbReference type="NCBI Taxonomy" id="426128"/>
    <lineage>
        <taxon>Bacteria</taxon>
        <taxon>Bacillati</taxon>
        <taxon>Bacillota</taxon>
        <taxon>Clostridia</taxon>
        <taxon>Peptostreptococcales</taxon>
        <taxon>Natronincolaceae</taxon>
        <taxon>Natronincola</taxon>
    </lineage>
</organism>
<evidence type="ECO:0000313" key="7">
    <source>
        <dbReference type="EMBL" id="SES67701.1"/>
    </source>
</evidence>
<comment type="subcellular location">
    <subcellularLocation>
        <location evidence="1">Cell membrane</location>
    </subcellularLocation>
</comment>
<dbReference type="EMBL" id="FOHU01000001">
    <property type="protein sequence ID" value="SES67701.1"/>
    <property type="molecule type" value="Genomic_DNA"/>
</dbReference>
<proteinExistence type="predicted"/>
<dbReference type="AlphaFoldDB" id="A0A1H9YFD4"/>
<dbReference type="InterPro" id="IPR022781">
    <property type="entry name" value="Flagellar_biosynth_FliO"/>
</dbReference>
<dbReference type="GO" id="GO:0016020">
    <property type="term" value="C:membrane"/>
    <property type="evidence" value="ECO:0007669"/>
    <property type="project" value="InterPro"/>
</dbReference>
<evidence type="ECO:0000256" key="6">
    <source>
        <dbReference type="SAM" id="Phobius"/>
    </source>
</evidence>
<name>A0A1H9YFD4_9FIRM</name>
<dbReference type="GO" id="GO:0044781">
    <property type="term" value="P:bacterial-type flagellum organization"/>
    <property type="evidence" value="ECO:0007669"/>
    <property type="project" value="InterPro"/>
</dbReference>
<keyword evidence="8" id="KW-1185">Reference proteome</keyword>
<keyword evidence="5 6" id="KW-0472">Membrane</keyword>
<keyword evidence="7" id="KW-0969">Cilium</keyword>
<evidence type="ECO:0000313" key="8">
    <source>
        <dbReference type="Proteomes" id="UP000199568"/>
    </source>
</evidence>
<evidence type="ECO:0000256" key="1">
    <source>
        <dbReference type="ARBA" id="ARBA00004236"/>
    </source>
</evidence>
<evidence type="ECO:0000256" key="2">
    <source>
        <dbReference type="ARBA" id="ARBA00022475"/>
    </source>
</evidence>
<keyword evidence="7" id="KW-0282">Flagellum</keyword>
<gene>
    <name evidence="7" type="ORF">SAMN05660297_00204</name>
</gene>
<dbReference type="RefSeq" id="WP_170834625.1">
    <property type="nucleotide sequence ID" value="NZ_FOHU01000001.1"/>
</dbReference>
<feature type="transmembrane region" description="Helical" evidence="6">
    <location>
        <begin position="6"/>
        <end position="30"/>
    </location>
</feature>
<evidence type="ECO:0000256" key="3">
    <source>
        <dbReference type="ARBA" id="ARBA00022692"/>
    </source>
</evidence>
<evidence type="ECO:0000256" key="5">
    <source>
        <dbReference type="ARBA" id="ARBA00023136"/>
    </source>
</evidence>